<evidence type="ECO:0008006" key="11">
    <source>
        <dbReference type="Google" id="ProtNLM"/>
    </source>
</evidence>
<comment type="subcellular location">
    <subcellularLocation>
        <location evidence="1">Membrane</location>
        <topology evidence="1">Peripheral membrane protein</topology>
    </subcellularLocation>
</comment>
<evidence type="ECO:0000256" key="4">
    <source>
        <dbReference type="ARBA" id="ARBA00022927"/>
    </source>
</evidence>
<dbReference type="Pfam" id="PF00790">
    <property type="entry name" value="VHS"/>
    <property type="match status" value="1"/>
</dbReference>
<feature type="region of interest" description="Disordered" evidence="6">
    <location>
        <begin position="312"/>
        <end position="359"/>
    </location>
</feature>
<reference evidence="9 10" key="1">
    <citation type="journal article" date="2020" name="IScience">
        <title>Genome Sequencing of the Endangered Kingdonia uniflora (Circaeasteraceae, Ranunculales) Reveals Potential Mechanisms of Evolutionary Specialization.</title>
        <authorList>
            <person name="Sun Y."/>
            <person name="Deng T."/>
            <person name="Zhang A."/>
            <person name="Moore M.J."/>
            <person name="Landis J.B."/>
            <person name="Lin N."/>
            <person name="Zhang H."/>
            <person name="Zhang X."/>
            <person name="Huang J."/>
            <person name="Zhang X."/>
            <person name="Sun H."/>
            <person name="Wang H."/>
        </authorList>
    </citation>
    <scope>NUCLEOTIDE SEQUENCE [LARGE SCALE GENOMIC DNA]</scope>
    <source>
        <strain evidence="9">TB1705</strain>
        <tissue evidence="9">Leaf</tissue>
    </source>
</reference>
<dbReference type="InterPro" id="IPR002014">
    <property type="entry name" value="VHS_dom"/>
</dbReference>
<keyword evidence="4" id="KW-0653">Protein transport</keyword>
<keyword evidence="3" id="KW-0813">Transport</keyword>
<dbReference type="Proteomes" id="UP000541444">
    <property type="component" value="Unassembled WGS sequence"/>
</dbReference>
<dbReference type="CDD" id="cd03561">
    <property type="entry name" value="VHS"/>
    <property type="match status" value="1"/>
</dbReference>
<evidence type="ECO:0000256" key="5">
    <source>
        <dbReference type="ARBA" id="ARBA00023136"/>
    </source>
</evidence>
<dbReference type="OrthoDB" id="2018246at2759"/>
<evidence type="ECO:0000256" key="1">
    <source>
        <dbReference type="ARBA" id="ARBA00004170"/>
    </source>
</evidence>
<sequence>MDKLKLGGLGERLKSSGSQMGKLVSGKVKEILQSQTPESKLVEEATLDHLEEANWGLNLRICGMLNSGEISGQEVVRAIKKKISSSKNPMSQILSLDLLEVCAMNCDKIFSEVASEKVVEEMVKMIDNPQTDGNARQRGFQLIRAWGESEDLAYLPVFRQTYESLKTRNTPHPLHENGRSAATVSSRVPDFDQQPFPHPDDYSIPNMGLQNVEHTAIAYRGSSFSPEERKEFLVVTRNSVELLSSMLNETEPKFVKDDLTSNMMEKCKQSQPVLQRIIESAGDDDEMLFEAFNLHDELQRVISKFEEMAAAVQLKEQTPESSRTPAIISPGQAERDDHADKTKSPKGHSSEGTDMKSTG</sequence>
<evidence type="ECO:0000259" key="8">
    <source>
        <dbReference type="PROSITE" id="PS50909"/>
    </source>
</evidence>
<organism evidence="9 10">
    <name type="scientific">Kingdonia uniflora</name>
    <dbReference type="NCBI Taxonomy" id="39325"/>
    <lineage>
        <taxon>Eukaryota</taxon>
        <taxon>Viridiplantae</taxon>
        <taxon>Streptophyta</taxon>
        <taxon>Embryophyta</taxon>
        <taxon>Tracheophyta</taxon>
        <taxon>Spermatophyta</taxon>
        <taxon>Magnoliopsida</taxon>
        <taxon>Ranunculales</taxon>
        <taxon>Circaeasteraceae</taxon>
        <taxon>Kingdonia</taxon>
    </lineage>
</organism>
<name>A0A7J7MJ25_9MAGN</name>
<evidence type="ECO:0000256" key="2">
    <source>
        <dbReference type="ARBA" id="ARBA00007708"/>
    </source>
</evidence>
<dbReference type="Gene3D" id="1.25.40.90">
    <property type="match status" value="1"/>
</dbReference>
<dbReference type="PANTHER" id="PTHR46646">
    <property type="entry name" value="TOM1-LIKE PROTEIN 1"/>
    <property type="match status" value="1"/>
</dbReference>
<protein>
    <recommendedName>
        <fullName evidence="11">Target of Myb protein 1</fullName>
    </recommendedName>
</protein>
<keyword evidence="10" id="KW-1185">Reference proteome</keyword>
<dbReference type="GO" id="GO:0043130">
    <property type="term" value="F:ubiquitin binding"/>
    <property type="evidence" value="ECO:0007669"/>
    <property type="project" value="InterPro"/>
</dbReference>
<dbReference type="PROSITE" id="PS50909">
    <property type="entry name" value="GAT"/>
    <property type="match status" value="1"/>
</dbReference>
<evidence type="ECO:0000256" key="6">
    <source>
        <dbReference type="SAM" id="MobiDB-lite"/>
    </source>
</evidence>
<dbReference type="AlphaFoldDB" id="A0A7J7MJ25"/>
<dbReference type="SUPFAM" id="SSF48464">
    <property type="entry name" value="ENTH/VHS domain"/>
    <property type="match status" value="1"/>
</dbReference>
<dbReference type="PANTHER" id="PTHR46646:SF5">
    <property type="entry name" value="TOM1-LIKE PROTEIN 2"/>
    <property type="match status" value="1"/>
</dbReference>
<proteinExistence type="inferred from homology"/>
<dbReference type="SMART" id="SM00288">
    <property type="entry name" value="VHS"/>
    <property type="match status" value="1"/>
</dbReference>
<feature type="domain" description="GAT" evidence="8">
    <location>
        <begin position="224"/>
        <end position="310"/>
    </location>
</feature>
<dbReference type="GO" id="GO:0043328">
    <property type="term" value="P:protein transport to vacuole involved in ubiquitin-dependent protein catabolic process via the multivesicular body sorting pathway"/>
    <property type="evidence" value="ECO:0007669"/>
    <property type="project" value="InterPro"/>
</dbReference>
<dbReference type="Pfam" id="PF03127">
    <property type="entry name" value="GAT"/>
    <property type="match status" value="1"/>
</dbReference>
<dbReference type="SUPFAM" id="SSF89009">
    <property type="entry name" value="GAT-like domain"/>
    <property type="match status" value="1"/>
</dbReference>
<dbReference type="InterPro" id="IPR008942">
    <property type="entry name" value="ENTH_VHS"/>
</dbReference>
<dbReference type="Gene3D" id="1.20.58.160">
    <property type="match status" value="1"/>
</dbReference>
<dbReference type="GO" id="GO:0016020">
    <property type="term" value="C:membrane"/>
    <property type="evidence" value="ECO:0007669"/>
    <property type="project" value="UniProtKB-SubCell"/>
</dbReference>
<gene>
    <name evidence="9" type="ORF">GIB67_032396</name>
</gene>
<evidence type="ECO:0000313" key="9">
    <source>
        <dbReference type="EMBL" id="KAF6154784.1"/>
    </source>
</evidence>
<evidence type="ECO:0000256" key="3">
    <source>
        <dbReference type="ARBA" id="ARBA00022448"/>
    </source>
</evidence>
<dbReference type="GO" id="GO:0035091">
    <property type="term" value="F:phosphatidylinositol binding"/>
    <property type="evidence" value="ECO:0007669"/>
    <property type="project" value="InterPro"/>
</dbReference>
<dbReference type="InterPro" id="IPR038425">
    <property type="entry name" value="GAT_sf"/>
</dbReference>
<dbReference type="InterPro" id="IPR004152">
    <property type="entry name" value="GAT_dom"/>
</dbReference>
<feature type="domain" description="VHS" evidence="7">
    <location>
        <begin position="45"/>
        <end position="173"/>
    </location>
</feature>
<evidence type="ECO:0000259" key="7">
    <source>
        <dbReference type="PROSITE" id="PS50179"/>
    </source>
</evidence>
<dbReference type="PROSITE" id="PS50179">
    <property type="entry name" value="VHS"/>
    <property type="match status" value="1"/>
</dbReference>
<comment type="caution">
    <text evidence="9">The sequence shown here is derived from an EMBL/GenBank/DDBJ whole genome shotgun (WGS) entry which is preliminary data.</text>
</comment>
<accession>A0A7J7MJ25</accession>
<feature type="compositionally biased region" description="Basic and acidic residues" evidence="6">
    <location>
        <begin position="333"/>
        <end position="359"/>
    </location>
</feature>
<comment type="similarity">
    <text evidence="2">Belongs to the TOM1 family.</text>
</comment>
<dbReference type="InterPro" id="IPR044836">
    <property type="entry name" value="TOL_plant"/>
</dbReference>
<dbReference type="EMBL" id="JACGCM010001456">
    <property type="protein sequence ID" value="KAF6154784.1"/>
    <property type="molecule type" value="Genomic_DNA"/>
</dbReference>
<keyword evidence="5" id="KW-0472">Membrane</keyword>
<evidence type="ECO:0000313" key="10">
    <source>
        <dbReference type="Proteomes" id="UP000541444"/>
    </source>
</evidence>
<feature type="compositionally biased region" description="Polar residues" evidence="6">
    <location>
        <begin position="315"/>
        <end position="324"/>
    </location>
</feature>
<dbReference type="GO" id="GO:0005737">
    <property type="term" value="C:cytoplasm"/>
    <property type="evidence" value="ECO:0007669"/>
    <property type="project" value="UniProtKB-ARBA"/>
</dbReference>